<evidence type="ECO:0000313" key="1">
    <source>
        <dbReference type="EMBL" id="OEH74660.1"/>
    </source>
</evidence>
<keyword evidence="2" id="KW-1185">Reference proteome</keyword>
<accession>A0A1D3CTY4</accession>
<comment type="caution">
    <text evidence="1">The sequence shown here is derived from an EMBL/GenBank/DDBJ whole genome shotgun (WGS) entry which is preliminary data.</text>
</comment>
<dbReference type="GeneID" id="34623173"/>
<reference evidence="1 2" key="1">
    <citation type="journal article" date="2016" name="BMC Genomics">
        <title>Comparative genomics reveals Cyclospora cayetanensis possesses coccidia-like metabolism and invasion components but unique surface antigens.</title>
        <authorList>
            <person name="Liu S."/>
            <person name="Wang L."/>
            <person name="Zheng H."/>
            <person name="Xu Z."/>
            <person name="Roellig D.M."/>
            <person name="Li N."/>
            <person name="Frace M.A."/>
            <person name="Tang K."/>
            <person name="Arrowood M.J."/>
            <person name="Moss D.M."/>
            <person name="Zhang L."/>
            <person name="Feng Y."/>
            <person name="Xiao L."/>
        </authorList>
    </citation>
    <scope>NUCLEOTIDE SEQUENCE [LARGE SCALE GENOMIC DNA]</scope>
    <source>
        <strain evidence="1 2">CHN_HEN01</strain>
    </source>
</reference>
<dbReference type="EMBL" id="JROU02001975">
    <property type="protein sequence ID" value="OEH74660.1"/>
    <property type="molecule type" value="Genomic_DNA"/>
</dbReference>
<sequence length="399" mass="42355">MQSAMEGPLSRHAVSPSPSPFPSLPFLTDAYLPGHHAVATAAHQQQPLLLLQSNSLEQGATPAATDRLSASAESWCDPSGAAALHLLGGPRDGDGAGELLSGVQDPTPFAASCFGSYLCSPYIESPQGPEGPSGPEGPPGSTCRSFSPLNLAATPDSASSNFVGAVPSGGFSLYYGPSFPFSLPNPLACGVAQDGSLGTFGTITSTPPQQNTTQETQGFASDYDRLTRELGRFCASLRDIVTDNPSSAELNSTLETAIGSADQVSRVQRKLLLSGRQQQHLVADSKLIHSKVYMLHRILQKTAPRYSQLLAEHPHLQNHIEQLEHHHRDPVGYAACVGSGSITGSVQNCTMSHRNNSSISTNRRRSVRQYKRQQTASPHDFSEGMLLPTIKTEPTSSCA</sequence>
<dbReference type="Proteomes" id="UP000095192">
    <property type="component" value="Unassembled WGS sequence"/>
</dbReference>
<dbReference type="AlphaFoldDB" id="A0A1D3CTY4"/>
<name>A0A1D3CTY4_9EIME</name>
<dbReference type="VEuPathDB" id="ToxoDB:cyc_07152"/>
<gene>
    <name evidence="1" type="ORF">cyc_07152</name>
</gene>
<evidence type="ECO:0000313" key="2">
    <source>
        <dbReference type="Proteomes" id="UP000095192"/>
    </source>
</evidence>
<organism evidence="1 2">
    <name type="scientific">Cyclospora cayetanensis</name>
    <dbReference type="NCBI Taxonomy" id="88456"/>
    <lineage>
        <taxon>Eukaryota</taxon>
        <taxon>Sar</taxon>
        <taxon>Alveolata</taxon>
        <taxon>Apicomplexa</taxon>
        <taxon>Conoidasida</taxon>
        <taxon>Coccidia</taxon>
        <taxon>Eucoccidiorida</taxon>
        <taxon>Eimeriorina</taxon>
        <taxon>Eimeriidae</taxon>
        <taxon>Cyclospora</taxon>
    </lineage>
</organism>
<protein>
    <submittedName>
        <fullName evidence="1">Uncharacterized protein</fullName>
    </submittedName>
</protein>
<proteinExistence type="predicted"/>
<dbReference type="VEuPathDB" id="ToxoDB:LOC34623173"/>
<dbReference type="OrthoDB" id="345726at2759"/>